<dbReference type="Proteomes" id="UP000215355">
    <property type="component" value="Chromosome 1"/>
</dbReference>
<protein>
    <submittedName>
        <fullName evidence="9">Probable DEAD-box ATP-dependent RNA helicase SA1885</fullName>
        <ecNumber evidence="9">3.6.4.13</ecNumber>
    </submittedName>
</protein>
<dbReference type="Gene3D" id="3.40.50.300">
    <property type="entry name" value="P-loop containing nucleotide triphosphate hydrolases"/>
    <property type="match status" value="2"/>
</dbReference>
<dbReference type="GO" id="GO:0005524">
    <property type="term" value="F:ATP binding"/>
    <property type="evidence" value="ECO:0007669"/>
    <property type="project" value="UniProtKB-KW"/>
</dbReference>
<name>A0AAJ4XC53_9SPHI</name>
<dbReference type="GO" id="GO:0016787">
    <property type="term" value="F:hydrolase activity"/>
    <property type="evidence" value="ECO:0007669"/>
    <property type="project" value="UniProtKB-KW"/>
</dbReference>
<reference evidence="9 10" key="1">
    <citation type="submission" date="2017-06" db="EMBL/GenBank/DDBJ databases">
        <authorList>
            <consortium name="Pathogen Informatics"/>
        </authorList>
    </citation>
    <scope>NUCLEOTIDE SEQUENCE [LARGE SCALE GENOMIC DNA]</scope>
    <source>
        <strain evidence="9 10">NCTC12149</strain>
    </source>
</reference>
<keyword evidence="4" id="KW-0067">ATP-binding</keyword>
<dbReference type="InterPro" id="IPR027417">
    <property type="entry name" value="P-loop_NTPase"/>
</dbReference>
<evidence type="ECO:0000259" key="8">
    <source>
        <dbReference type="PROSITE" id="PS51194"/>
    </source>
</evidence>
<organism evidence="9 10">
    <name type="scientific">Sphingobacterium mizutaii</name>
    <dbReference type="NCBI Taxonomy" id="1010"/>
    <lineage>
        <taxon>Bacteria</taxon>
        <taxon>Pseudomonadati</taxon>
        <taxon>Bacteroidota</taxon>
        <taxon>Sphingobacteriia</taxon>
        <taxon>Sphingobacteriales</taxon>
        <taxon>Sphingobacteriaceae</taxon>
        <taxon>Sphingobacterium</taxon>
    </lineage>
</organism>
<dbReference type="PANTHER" id="PTHR47959">
    <property type="entry name" value="ATP-DEPENDENT RNA HELICASE RHLE-RELATED"/>
    <property type="match status" value="1"/>
</dbReference>
<dbReference type="InterPro" id="IPR050079">
    <property type="entry name" value="DEAD_box_RNA_helicase"/>
</dbReference>
<evidence type="ECO:0000256" key="1">
    <source>
        <dbReference type="ARBA" id="ARBA00022741"/>
    </source>
</evidence>
<evidence type="ECO:0000256" key="6">
    <source>
        <dbReference type="SAM" id="MobiDB-lite"/>
    </source>
</evidence>
<sequence>MSLDKLKLSKRLHASMTELGYFTAKEFQLNALSRIVGGHSILGIAPEGAGKTTTYVLGVLMRLKYTDDEAPKVLVLAPNEERINEIVERFYTVSRNKNLHIMGLKTSGGMEEEIEDLVRGVDIVVATPARARAVYLKLGLNLNRIETFVIDDAEEIVKQGFQTNVRELAQSCGKVQYLCFSTVEHDKLHLMIDDFMPFATLVEVDELGENSHETHDLMLYQVPNFSTKINLLNDLMSDDEVFDKVVVFVNTKHTAHNLLDRLHAKKGVAAIYKPMFHDDYGFDDINIFKQKPECRILIVANEGLEDIDLSLVPFIFHFEIPENREEFIKHVLKTGDDESIAISFATDIELPDVKKIEQSLGKKIPVMPLPEDLAIYKPSETAKEKAVEDESRGGAFHKKKESNSKTYNYGSGEKARMTRKNKKR</sequence>
<dbReference type="EC" id="3.6.4.13" evidence="9"/>
<dbReference type="AlphaFoldDB" id="A0AAJ4XC53"/>
<evidence type="ECO:0000256" key="3">
    <source>
        <dbReference type="ARBA" id="ARBA00022806"/>
    </source>
</evidence>
<comment type="similarity">
    <text evidence="5">Belongs to the DEAD box helicase family.</text>
</comment>
<accession>A0AAJ4XC53</accession>
<dbReference type="PROSITE" id="PS51194">
    <property type="entry name" value="HELICASE_CTER"/>
    <property type="match status" value="1"/>
</dbReference>
<dbReference type="SUPFAM" id="SSF52540">
    <property type="entry name" value="P-loop containing nucleoside triphosphate hydrolases"/>
    <property type="match status" value="2"/>
</dbReference>
<evidence type="ECO:0000313" key="9">
    <source>
        <dbReference type="EMBL" id="SNV51499.1"/>
    </source>
</evidence>
<dbReference type="RefSeq" id="WP_093097189.1">
    <property type="nucleotide sequence ID" value="NZ_FNGK01000001.1"/>
</dbReference>
<keyword evidence="2 9" id="KW-0378">Hydrolase</keyword>
<feature type="compositionally biased region" description="Basic and acidic residues" evidence="6">
    <location>
        <begin position="380"/>
        <end position="392"/>
    </location>
</feature>
<evidence type="ECO:0000313" key="10">
    <source>
        <dbReference type="Proteomes" id="UP000215355"/>
    </source>
</evidence>
<dbReference type="Pfam" id="PF00270">
    <property type="entry name" value="DEAD"/>
    <property type="match status" value="1"/>
</dbReference>
<dbReference type="InterPro" id="IPR001650">
    <property type="entry name" value="Helicase_C-like"/>
</dbReference>
<feature type="region of interest" description="Disordered" evidence="6">
    <location>
        <begin position="380"/>
        <end position="424"/>
    </location>
</feature>
<keyword evidence="1" id="KW-0547">Nucleotide-binding</keyword>
<dbReference type="InterPro" id="IPR014001">
    <property type="entry name" value="Helicase_ATP-bd"/>
</dbReference>
<dbReference type="SMART" id="SM00487">
    <property type="entry name" value="DEXDc"/>
    <property type="match status" value="1"/>
</dbReference>
<dbReference type="PROSITE" id="PS51192">
    <property type="entry name" value="HELICASE_ATP_BIND_1"/>
    <property type="match status" value="1"/>
</dbReference>
<dbReference type="GO" id="GO:0003724">
    <property type="term" value="F:RNA helicase activity"/>
    <property type="evidence" value="ECO:0007669"/>
    <property type="project" value="UniProtKB-EC"/>
</dbReference>
<evidence type="ECO:0000256" key="2">
    <source>
        <dbReference type="ARBA" id="ARBA00022801"/>
    </source>
</evidence>
<dbReference type="GO" id="GO:0003676">
    <property type="term" value="F:nucleic acid binding"/>
    <property type="evidence" value="ECO:0007669"/>
    <property type="project" value="InterPro"/>
</dbReference>
<dbReference type="EMBL" id="LT906468">
    <property type="protein sequence ID" value="SNV51499.1"/>
    <property type="molecule type" value="Genomic_DNA"/>
</dbReference>
<keyword evidence="3 9" id="KW-0347">Helicase</keyword>
<dbReference type="InterPro" id="IPR011545">
    <property type="entry name" value="DEAD/DEAH_box_helicase_dom"/>
</dbReference>
<dbReference type="PANTHER" id="PTHR47959:SF1">
    <property type="entry name" value="ATP-DEPENDENT RNA HELICASE DBPA"/>
    <property type="match status" value="1"/>
</dbReference>
<dbReference type="GO" id="GO:0005829">
    <property type="term" value="C:cytosol"/>
    <property type="evidence" value="ECO:0007669"/>
    <property type="project" value="TreeGrafter"/>
</dbReference>
<evidence type="ECO:0000256" key="5">
    <source>
        <dbReference type="ARBA" id="ARBA00038437"/>
    </source>
</evidence>
<evidence type="ECO:0000259" key="7">
    <source>
        <dbReference type="PROSITE" id="PS51192"/>
    </source>
</evidence>
<gene>
    <name evidence="9" type="ORF">SAMEA4412673_02418</name>
</gene>
<feature type="domain" description="Helicase C-terminal" evidence="8">
    <location>
        <begin position="231"/>
        <end position="375"/>
    </location>
</feature>
<feature type="domain" description="Helicase ATP-binding" evidence="7">
    <location>
        <begin position="32"/>
        <end position="202"/>
    </location>
</feature>
<proteinExistence type="inferred from homology"/>
<dbReference type="KEGG" id="smiz:4412673_02418"/>
<evidence type="ECO:0000256" key="4">
    <source>
        <dbReference type="ARBA" id="ARBA00022840"/>
    </source>
</evidence>